<evidence type="ECO:0000256" key="2">
    <source>
        <dbReference type="SAM" id="Phobius"/>
    </source>
</evidence>
<name>A0ABV1KKF2_9PSEU</name>
<protein>
    <recommendedName>
        <fullName evidence="5">Integral membrane protein</fullName>
    </recommendedName>
</protein>
<keyword evidence="2" id="KW-0472">Membrane</keyword>
<evidence type="ECO:0000256" key="1">
    <source>
        <dbReference type="SAM" id="MobiDB-lite"/>
    </source>
</evidence>
<proteinExistence type="predicted"/>
<dbReference type="RefSeq" id="WP_349302017.1">
    <property type="nucleotide sequence ID" value="NZ_JBEDNQ010000019.1"/>
</dbReference>
<sequence length="155" mass="16709">MEGTGSYIVLVLIGVLITVAVGQILLRSGQPFLEDVFQKKETADSLNRLLVVLFHLLTLGVLGMISVVPLGDDWSTAQTMVFRIGVVLLIVGLAYGISMLVLLRIRERRRQAAVSAAIDEKLAEQRQNSRGGRTRRADATGPGEARSAPGDEPGD</sequence>
<feature type="transmembrane region" description="Helical" evidence="2">
    <location>
        <begin position="80"/>
        <end position="103"/>
    </location>
</feature>
<reference evidence="3 4" key="1">
    <citation type="submission" date="2024-03" db="EMBL/GenBank/DDBJ databases">
        <title>Draft genome sequence of Pseudonocardia nematodicida JCM 31783.</title>
        <authorList>
            <person name="Butdee W."/>
            <person name="Duangmal K."/>
        </authorList>
    </citation>
    <scope>NUCLEOTIDE SEQUENCE [LARGE SCALE GENOMIC DNA]</scope>
    <source>
        <strain evidence="3 4">JCM 31783</strain>
    </source>
</reference>
<gene>
    <name evidence="3" type="ORF">WIS52_31150</name>
</gene>
<keyword evidence="2" id="KW-0812">Transmembrane</keyword>
<dbReference type="Proteomes" id="UP001494902">
    <property type="component" value="Unassembled WGS sequence"/>
</dbReference>
<organism evidence="3 4">
    <name type="scientific">Pseudonocardia nematodicida</name>
    <dbReference type="NCBI Taxonomy" id="1206997"/>
    <lineage>
        <taxon>Bacteria</taxon>
        <taxon>Bacillati</taxon>
        <taxon>Actinomycetota</taxon>
        <taxon>Actinomycetes</taxon>
        <taxon>Pseudonocardiales</taxon>
        <taxon>Pseudonocardiaceae</taxon>
        <taxon>Pseudonocardia</taxon>
    </lineage>
</organism>
<evidence type="ECO:0000313" key="4">
    <source>
        <dbReference type="Proteomes" id="UP001494902"/>
    </source>
</evidence>
<feature type="transmembrane region" description="Helical" evidence="2">
    <location>
        <begin position="6"/>
        <end position="26"/>
    </location>
</feature>
<feature type="transmembrane region" description="Helical" evidence="2">
    <location>
        <begin position="46"/>
        <end position="68"/>
    </location>
</feature>
<dbReference type="EMBL" id="JBEDNQ010000019">
    <property type="protein sequence ID" value="MEQ3554945.1"/>
    <property type="molecule type" value="Genomic_DNA"/>
</dbReference>
<evidence type="ECO:0008006" key="5">
    <source>
        <dbReference type="Google" id="ProtNLM"/>
    </source>
</evidence>
<accession>A0ABV1KKF2</accession>
<evidence type="ECO:0000313" key="3">
    <source>
        <dbReference type="EMBL" id="MEQ3554945.1"/>
    </source>
</evidence>
<keyword evidence="2" id="KW-1133">Transmembrane helix</keyword>
<keyword evidence="4" id="KW-1185">Reference proteome</keyword>
<feature type="region of interest" description="Disordered" evidence="1">
    <location>
        <begin position="124"/>
        <end position="155"/>
    </location>
</feature>
<comment type="caution">
    <text evidence="3">The sequence shown here is derived from an EMBL/GenBank/DDBJ whole genome shotgun (WGS) entry which is preliminary data.</text>
</comment>